<reference evidence="1 2" key="1">
    <citation type="journal article" date="2024" name="J Genomics">
        <title>Draft genome sequencing and assembly of Favolaschia claudopus CIRM-BRFM 2984 isolated from oak limbs.</title>
        <authorList>
            <person name="Navarro D."/>
            <person name="Drula E."/>
            <person name="Chaduli D."/>
            <person name="Cazenave R."/>
            <person name="Ahrendt S."/>
            <person name="Wang J."/>
            <person name="Lipzen A."/>
            <person name="Daum C."/>
            <person name="Barry K."/>
            <person name="Grigoriev I.V."/>
            <person name="Favel A."/>
            <person name="Rosso M.N."/>
            <person name="Martin F."/>
        </authorList>
    </citation>
    <scope>NUCLEOTIDE SEQUENCE [LARGE SCALE GENOMIC DNA]</scope>
    <source>
        <strain evidence="1 2">CIRM-BRFM 2984</strain>
    </source>
</reference>
<protein>
    <submittedName>
        <fullName evidence="1">Uncharacterized protein</fullName>
    </submittedName>
</protein>
<dbReference type="AlphaFoldDB" id="A0AAV9ZPP9"/>
<organism evidence="1 2">
    <name type="scientific">Favolaschia claudopus</name>
    <dbReference type="NCBI Taxonomy" id="2862362"/>
    <lineage>
        <taxon>Eukaryota</taxon>
        <taxon>Fungi</taxon>
        <taxon>Dikarya</taxon>
        <taxon>Basidiomycota</taxon>
        <taxon>Agaricomycotina</taxon>
        <taxon>Agaricomycetes</taxon>
        <taxon>Agaricomycetidae</taxon>
        <taxon>Agaricales</taxon>
        <taxon>Marasmiineae</taxon>
        <taxon>Mycenaceae</taxon>
        <taxon>Favolaschia</taxon>
    </lineage>
</organism>
<gene>
    <name evidence="1" type="ORF">R3P38DRAFT_2804582</name>
</gene>
<dbReference type="EMBL" id="JAWWNJ010000122">
    <property type="protein sequence ID" value="KAK6988545.1"/>
    <property type="molecule type" value="Genomic_DNA"/>
</dbReference>
<sequence length="249" mass="27993">MKVGLSQGDPTIREKDITYKSFFLAVGWSPLPPSCHIGKEIPTVVTGRRSRSGAHTKFQPNFNQIPEVGAVRSILNEGGWLSLLSSSEHFPTLCPPPGFPHRARPRIATHVQWRERASQKEAGIEDRAARAHGKRTKRYCVDNSGGKCLRDEVKFGSKIPANRKPIATFDTFETTVGVEDFKEAGRSSGYVYYEVTNHWCRCSYSWKSAAAEPLLIAIAIHKVTRRRGDRQPAHRALIEGRRFKPVEQQ</sequence>
<name>A0AAV9ZPP9_9AGAR</name>
<accession>A0AAV9ZPP9</accession>
<dbReference type="Proteomes" id="UP001362999">
    <property type="component" value="Unassembled WGS sequence"/>
</dbReference>
<evidence type="ECO:0000313" key="1">
    <source>
        <dbReference type="EMBL" id="KAK6988545.1"/>
    </source>
</evidence>
<evidence type="ECO:0000313" key="2">
    <source>
        <dbReference type="Proteomes" id="UP001362999"/>
    </source>
</evidence>
<comment type="caution">
    <text evidence="1">The sequence shown here is derived from an EMBL/GenBank/DDBJ whole genome shotgun (WGS) entry which is preliminary data.</text>
</comment>
<proteinExistence type="predicted"/>
<keyword evidence="2" id="KW-1185">Reference proteome</keyword>